<dbReference type="CDD" id="cd17325">
    <property type="entry name" value="MFS_MdtG_SLC18_like"/>
    <property type="match status" value="1"/>
</dbReference>
<evidence type="ECO:0000313" key="9">
    <source>
        <dbReference type="EMBL" id="KAG2181366.1"/>
    </source>
</evidence>
<feature type="region of interest" description="Disordered" evidence="6">
    <location>
        <begin position="520"/>
        <end position="556"/>
    </location>
</feature>
<proteinExistence type="predicted"/>
<dbReference type="GO" id="GO:0016020">
    <property type="term" value="C:membrane"/>
    <property type="evidence" value="ECO:0007669"/>
    <property type="project" value="UniProtKB-SubCell"/>
</dbReference>
<evidence type="ECO:0000256" key="3">
    <source>
        <dbReference type="ARBA" id="ARBA00022692"/>
    </source>
</evidence>
<dbReference type="InterPro" id="IPR036259">
    <property type="entry name" value="MFS_trans_sf"/>
</dbReference>
<dbReference type="AlphaFoldDB" id="A0A8H7PYA0"/>
<keyword evidence="3 7" id="KW-0812">Transmembrane</keyword>
<feature type="transmembrane region" description="Helical" evidence="7">
    <location>
        <begin position="20"/>
        <end position="51"/>
    </location>
</feature>
<evidence type="ECO:0000259" key="8">
    <source>
        <dbReference type="PROSITE" id="PS50850"/>
    </source>
</evidence>
<feature type="transmembrane region" description="Helical" evidence="7">
    <location>
        <begin position="71"/>
        <end position="89"/>
    </location>
</feature>
<comment type="subcellular location">
    <subcellularLocation>
        <location evidence="1">Membrane</location>
        <topology evidence="1">Multi-pass membrane protein</topology>
    </subcellularLocation>
</comment>
<dbReference type="PANTHER" id="PTHR23506">
    <property type="entry name" value="GH10249P"/>
    <property type="match status" value="1"/>
</dbReference>
<dbReference type="PROSITE" id="PS50850">
    <property type="entry name" value="MFS"/>
    <property type="match status" value="1"/>
</dbReference>
<organism evidence="9 10">
    <name type="scientific">Mortierella isabellina</name>
    <name type="common">Filamentous fungus</name>
    <name type="synonym">Umbelopsis isabellina</name>
    <dbReference type="NCBI Taxonomy" id="91625"/>
    <lineage>
        <taxon>Eukaryota</taxon>
        <taxon>Fungi</taxon>
        <taxon>Fungi incertae sedis</taxon>
        <taxon>Mucoromycota</taxon>
        <taxon>Mucoromycotina</taxon>
        <taxon>Umbelopsidomycetes</taxon>
        <taxon>Umbelopsidales</taxon>
        <taxon>Umbelopsidaceae</taxon>
        <taxon>Umbelopsis</taxon>
    </lineage>
</organism>
<feature type="transmembrane region" description="Helical" evidence="7">
    <location>
        <begin position="376"/>
        <end position="395"/>
    </location>
</feature>
<keyword evidence="5 7" id="KW-0472">Membrane</keyword>
<evidence type="ECO:0000256" key="6">
    <source>
        <dbReference type="SAM" id="MobiDB-lite"/>
    </source>
</evidence>
<reference evidence="9" key="1">
    <citation type="submission" date="2020-12" db="EMBL/GenBank/DDBJ databases">
        <title>Metabolic potential, ecology and presence of endohyphal bacteria is reflected in genomic diversity of Mucoromycotina.</title>
        <authorList>
            <person name="Muszewska A."/>
            <person name="Okrasinska A."/>
            <person name="Steczkiewicz K."/>
            <person name="Drgas O."/>
            <person name="Orlowska M."/>
            <person name="Perlinska-Lenart U."/>
            <person name="Aleksandrzak-Piekarczyk T."/>
            <person name="Szatraj K."/>
            <person name="Zielenkiewicz U."/>
            <person name="Pilsyk S."/>
            <person name="Malc E."/>
            <person name="Mieczkowski P."/>
            <person name="Kruszewska J.S."/>
            <person name="Biernat P."/>
            <person name="Pawlowska J."/>
        </authorList>
    </citation>
    <scope>NUCLEOTIDE SEQUENCE</scope>
    <source>
        <strain evidence="9">WA0000067209</strain>
    </source>
</reference>
<evidence type="ECO:0000256" key="7">
    <source>
        <dbReference type="SAM" id="Phobius"/>
    </source>
</evidence>
<keyword evidence="4 7" id="KW-1133">Transmembrane helix</keyword>
<dbReference type="OrthoDB" id="5086884at2759"/>
<evidence type="ECO:0000256" key="4">
    <source>
        <dbReference type="ARBA" id="ARBA00022989"/>
    </source>
</evidence>
<feature type="domain" description="Major facilitator superfamily (MFS) profile" evidence="8">
    <location>
        <begin position="22"/>
        <end position="500"/>
    </location>
</feature>
<evidence type="ECO:0000256" key="5">
    <source>
        <dbReference type="ARBA" id="ARBA00023136"/>
    </source>
</evidence>
<gene>
    <name evidence="9" type="ORF">INT43_008949</name>
</gene>
<dbReference type="GO" id="GO:0022857">
    <property type="term" value="F:transmembrane transporter activity"/>
    <property type="evidence" value="ECO:0007669"/>
    <property type="project" value="InterPro"/>
</dbReference>
<feature type="transmembrane region" description="Helical" evidence="7">
    <location>
        <begin position="401"/>
        <end position="426"/>
    </location>
</feature>
<keyword evidence="2" id="KW-0813">Transport</keyword>
<feature type="transmembrane region" description="Helical" evidence="7">
    <location>
        <begin position="311"/>
        <end position="328"/>
    </location>
</feature>
<dbReference type="Pfam" id="PF07690">
    <property type="entry name" value="MFS_1"/>
    <property type="match status" value="2"/>
</dbReference>
<sequence>MTKTTERRKPMFLKIRGSKVFVLATVGVGLFVDMVVYGIVVPIIPFIILSIDNGQSPEDVDPNANPGDIPQVSRETGILLALFAAGLLGKRVASVRKRLRHSCRVCKCAGDRLQRRQGAMLIGILGLIASTLLFMFSRSYWQLLLARFLQGFSDSCVWILCLCLVADTFPQGEMGLQMGKVMVCYSIGMTSGPPIGGGKNSTINEGINISLYLLLTRFHLALALYHQMGFKAPFVFCIIMAAIDFVMRLLIVERRNNPKEWFDEIDKNDHLTKTEQSVCDSGSPALPDDATATPLTANKVSIIKLMSYGRMWGALLITFIMALVIGSIEPTLTLRLAEEWNYNTSQIGLAFLAQVLPGFASGPLAGWLADRYGAKIVILGSTVVSAVMLALLGVPNRSTGIAPLIVLLVLEGFFGSAVLSPVLSEIAAVVEIENTEDGNTDGFAKSYAVFNIAFAGGMLVGPLLGGFVYSAIGFFWLNIILACALVVCIPPIYFLIGVKGRGLIQRPVAKVESIKEEKPTNALDESLADNDGALEGRQDSLSRVPTVEEVPVSNKD</sequence>
<dbReference type="PANTHER" id="PTHR23506:SF23">
    <property type="entry name" value="GH10249P"/>
    <property type="match status" value="1"/>
</dbReference>
<dbReference type="InterPro" id="IPR050930">
    <property type="entry name" value="MFS_Vesicular_Transporter"/>
</dbReference>
<accession>A0A8H7PYA0</accession>
<dbReference type="InterPro" id="IPR011701">
    <property type="entry name" value="MFS"/>
</dbReference>
<keyword evidence="10" id="KW-1185">Reference proteome</keyword>
<dbReference type="InterPro" id="IPR020846">
    <property type="entry name" value="MFS_dom"/>
</dbReference>
<dbReference type="EMBL" id="JAEPQZ010000005">
    <property type="protein sequence ID" value="KAG2181366.1"/>
    <property type="molecule type" value="Genomic_DNA"/>
</dbReference>
<protein>
    <recommendedName>
        <fullName evidence="8">Major facilitator superfamily (MFS) profile domain-containing protein</fullName>
    </recommendedName>
</protein>
<feature type="transmembrane region" description="Helical" evidence="7">
    <location>
        <begin position="447"/>
        <end position="469"/>
    </location>
</feature>
<dbReference type="Proteomes" id="UP000654370">
    <property type="component" value="Unassembled WGS sequence"/>
</dbReference>
<dbReference type="SUPFAM" id="SSF103473">
    <property type="entry name" value="MFS general substrate transporter"/>
    <property type="match status" value="1"/>
</dbReference>
<evidence type="ECO:0000256" key="2">
    <source>
        <dbReference type="ARBA" id="ARBA00022448"/>
    </source>
</evidence>
<feature type="transmembrane region" description="Helical" evidence="7">
    <location>
        <begin position="475"/>
        <end position="496"/>
    </location>
</feature>
<dbReference type="Gene3D" id="1.20.1250.20">
    <property type="entry name" value="MFS general substrate transporter like domains"/>
    <property type="match status" value="2"/>
</dbReference>
<name>A0A8H7PYA0_MORIS</name>
<feature type="transmembrane region" description="Helical" evidence="7">
    <location>
        <begin position="119"/>
        <end position="136"/>
    </location>
</feature>
<evidence type="ECO:0000313" key="10">
    <source>
        <dbReference type="Proteomes" id="UP000654370"/>
    </source>
</evidence>
<feature type="transmembrane region" description="Helical" evidence="7">
    <location>
        <begin position="232"/>
        <end position="251"/>
    </location>
</feature>
<feature type="transmembrane region" description="Helical" evidence="7">
    <location>
        <begin position="348"/>
        <end position="369"/>
    </location>
</feature>
<comment type="caution">
    <text evidence="9">The sequence shown here is derived from an EMBL/GenBank/DDBJ whole genome shotgun (WGS) entry which is preliminary data.</text>
</comment>
<evidence type="ECO:0000256" key="1">
    <source>
        <dbReference type="ARBA" id="ARBA00004141"/>
    </source>
</evidence>